<keyword evidence="3 6" id="KW-0812">Transmembrane</keyword>
<reference evidence="7" key="1">
    <citation type="submission" date="2019-03" db="EMBL/GenBank/DDBJ databases">
        <title>Lake Tanganyika Metagenome-Assembled Genomes (MAGs).</title>
        <authorList>
            <person name="Tran P."/>
        </authorList>
    </citation>
    <scope>NUCLEOTIDE SEQUENCE</scope>
    <source>
        <strain evidence="7">K_DeepCast_150m_m2_040</strain>
    </source>
</reference>
<organism evidence="7 8">
    <name type="scientific">candidate division WOR-3 bacterium</name>
    <dbReference type="NCBI Taxonomy" id="2052148"/>
    <lineage>
        <taxon>Bacteria</taxon>
        <taxon>Bacteria division WOR-3</taxon>
    </lineage>
</organism>
<comment type="caution">
    <text evidence="7">The sequence shown here is derived from an EMBL/GenBank/DDBJ whole genome shotgun (WGS) entry which is preliminary data.</text>
</comment>
<dbReference type="PANTHER" id="PTHR10010:SF46">
    <property type="entry name" value="SODIUM-DEPENDENT PHOSPHATE TRANSPORT PROTEIN 2B"/>
    <property type="match status" value="1"/>
</dbReference>
<evidence type="ECO:0000256" key="1">
    <source>
        <dbReference type="ARBA" id="ARBA00004651"/>
    </source>
</evidence>
<evidence type="ECO:0000313" key="8">
    <source>
        <dbReference type="Proteomes" id="UP000779900"/>
    </source>
</evidence>
<keyword evidence="2" id="KW-1003">Cell membrane</keyword>
<comment type="subcellular location">
    <subcellularLocation>
        <location evidence="1">Cell membrane</location>
        <topology evidence="1">Multi-pass membrane protein</topology>
    </subcellularLocation>
</comment>
<dbReference type="GO" id="GO:0044341">
    <property type="term" value="P:sodium-dependent phosphate transport"/>
    <property type="evidence" value="ECO:0007669"/>
    <property type="project" value="InterPro"/>
</dbReference>
<dbReference type="GO" id="GO:0005436">
    <property type="term" value="F:sodium:phosphate symporter activity"/>
    <property type="evidence" value="ECO:0007669"/>
    <property type="project" value="InterPro"/>
</dbReference>
<proteinExistence type="predicted"/>
<keyword evidence="5 6" id="KW-0472">Membrane</keyword>
<evidence type="ECO:0000256" key="6">
    <source>
        <dbReference type="SAM" id="Phobius"/>
    </source>
</evidence>
<evidence type="ECO:0008006" key="9">
    <source>
        <dbReference type="Google" id="ProtNLM"/>
    </source>
</evidence>
<evidence type="ECO:0000313" key="7">
    <source>
        <dbReference type="EMBL" id="MBM3330502.1"/>
    </source>
</evidence>
<protein>
    <recommendedName>
        <fullName evidence="9">Na/Pi cotransporter family protein</fullName>
    </recommendedName>
</protein>
<dbReference type="InterPro" id="IPR003841">
    <property type="entry name" value="Na/Pi_transpt"/>
</dbReference>
<name>A0A937XCJ5_UNCW3</name>
<gene>
    <name evidence="7" type="ORF">FJY68_01465</name>
</gene>
<feature type="transmembrane region" description="Helical" evidence="6">
    <location>
        <begin position="398"/>
        <end position="419"/>
    </location>
</feature>
<dbReference type="AlphaFoldDB" id="A0A937XCJ5"/>
<dbReference type="GO" id="GO:0005886">
    <property type="term" value="C:plasma membrane"/>
    <property type="evidence" value="ECO:0007669"/>
    <property type="project" value="UniProtKB-SubCell"/>
</dbReference>
<dbReference type="NCBIfam" id="NF037997">
    <property type="entry name" value="Na_Pi_symport"/>
    <property type="match status" value="2"/>
</dbReference>
<accession>A0A937XCJ5</accession>
<dbReference type="PANTHER" id="PTHR10010">
    <property type="entry name" value="SOLUTE CARRIER FAMILY 34 SODIUM PHOSPHATE , MEMBER 2-RELATED"/>
    <property type="match status" value="1"/>
</dbReference>
<sequence length="423" mass="45359">MKLASKMELMRITLVFDLSPCAIGSCHQMAAPAPSLALWQCAQLDPAARDSRLAFVMKLPDYRKLHTVPRIIIFLVGVYVFLFSIELMGKGFNGLGAGFTRTLFSLTATPLTGLFIGLLVTSICQSSSSTTSVVVGLVACGSLDITHAIPIVMGANIGTTVTSTIVSFAHVGRRQEFERAFPAAMVHDIFNILTVMTLMPLEALFHPLARGSALLARAFQGVGGLSVSSPLQFVTGPPLHAVSRLVGRIAWIELAVALFLLFSALKVMVDMLRSLISRRFEVILDKYLFGNAGRAFLLGLFFTALIQSSSVTISMAVPLAGAGLLTLRQLFPYALGANIGTTVTAVLAALVTGSISAVQVAFAHTLFNSFGTAIWYPLRIVPLSIAGWLGGFCARHRVFAVLFVIVVFFAIPLVAVILLRRTV</sequence>
<dbReference type="Proteomes" id="UP000779900">
    <property type="component" value="Unassembled WGS sequence"/>
</dbReference>
<dbReference type="Pfam" id="PF02690">
    <property type="entry name" value="Na_Pi_cotrans"/>
    <property type="match status" value="2"/>
</dbReference>
<feature type="transmembrane region" description="Helical" evidence="6">
    <location>
        <begin position="295"/>
        <end position="318"/>
    </location>
</feature>
<feature type="transmembrane region" description="Helical" evidence="6">
    <location>
        <begin position="330"/>
        <end position="351"/>
    </location>
</feature>
<evidence type="ECO:0000256" key="5">
    <source>
        <dbReference type="ARBA" id="ARBA00023136"/>
    </source>
</evidence>
<evidence type="ECO:0000256" key="4">
    <source>
        <dbReference type="ARBA" id="ARBA00022989"/>
    </source>
</evidence>
<keyword evidence="4 6" id="KW-1133">Transmembrane helix</keyword>
<evidence type="ECO:0000256" key="2">
    <source>
        <dbReference type="ARBA" id="ARBA00022475"/>
    </source>
</evidence>
<feature type="transmembrane region" description="Helical" evidence="6">
    <location>
        <begin position="106"/>
        <end position="128"/>
    </location>
</feature>
<feature type="transmembrane region" description="Helical" evidence="6">
    <location>
        <begin position="67"/>
        <end position="85"/>
    </location>
</feature>
<evidence type="ECO:0000256" key="3">
    <source>
        <dbReference type="ARBA" id="ARBA00022692"/>
    </source>
</evidence>
<feature type="transmembrane region" description="Helical" evidence="6">
    <location>
        <begin position="358"/>
        <end position="378"/>
    </location>
</feature>
<dbReference type="EMBL" id="VGIR01000005">
    <property type="protein sequence ID" value="MBM3330502.1"/>
    <property type="molecule type" value="Genomic_DNA"/>
</dbReference>
<feature type="transmembrane region" description="Helical" evidence="6">
    <location>
        <begin position="249"/>
        <end position="269"/>
    </location>
</feature>